<evidence type="ECO:0000313" key="3">
    <source>
        <dbReference type="Proteomes" id="UP001642540"/>
    </source>
</evidence>
<organism evidence="2 3">
    <name type="scientific">Orchesella dallaii</name>
    <dbReference type="NCBI Taxonomy" id="48710"/>
    <lineage>
        <taxon>Eukaryota</taxon>
        <taxon>Metazoa</taxon>
        <taxon>Ecdysozoa</taxon>
        <taxon>Arthropoda</taxon>
        <taxon>Hexapoda</taxon>
        <taxon>Collembola</taxon>
        <taxon>Entomobryomorpha</taxon>
        <taxon>Entomobryoidea</taxon>
        <taxon>Orchesellidae</taxon>
        <taxon>Orchesellinae</taxon>
        <taxon>Orchesella</taxon>
    </lineage>
</organism>
<feature type="compositionally biased region" description="Acidic residues" evidence="1">
    <location>
        <begin position="41"/>
        <end position="51"/>
    </location>
</feature>
<feature type="compositionally biased region" description="Polar residues" evidence="1">
    <location>
        <begin position="53"/>
        <end position="65"/>
    </location>
</feature>
<sequence>MIYVNSINITNSGNLSIRETRVNGPFFEPITPTEKLAAGNESDDGGQEEEQPLSATVPVQNSESNQVQCSSMVVNAVDSAMESTSSSTVPQFNQYCWRYRNEANNESNEPSSVQSIADSESSNTSSEECNDAEEDEVPKTPDPYTNDCAMVLLVAFNVYNICAHGYASKPVLKNVFQQWQVT</sequence>
<dbReference type="EMBL" id="CAXLJM020000019">
    <property type="protein sequence ID" value="CAL8085200.1"/>
    <property type="molecule type" value="Genomic_DNA"/>
</dbReference>
<keyword evidence="3" id="KW-1185">Reference proteome</keyword>
<evidence type="ECO:0000313" key="2">
    <source>
        <dbReference type="EMBL" id="CAL8085200.1"/>
    </source>
</evidence>
<evidence type="ECO:0000256" key="1">
    <source>
        <dbReference type="SAM" id="MobiDB-lite"/>
    </source>
</evidence>
<name>A0ABP1Q135_9HEXA</name>
<gene>
    <name evidence="2" type="ORF">ODALV1_LOCUS6037</name>
</gene>
<protein>
    <submittedName>
        <fullName evidence="2">Uncharacterized protein</fullName>
    </submittedName>
</protein>
<accession>A0ABP1Q135</accession>
<feature type="region of interest" description="Disordered" evidence="1">
    <location>
        <begin position="36"/>
        <end position="65"/>
    </location>
</feature>
<reference evidence="2 3" key="1">
    <citation type="submission" date="2024-08" db="EMBL/GenBank/DDBJ databases">
        <authorList>
            <person name="Cucini C."/>
            <person name="Frati F."/>
        </authorList>
    </citation>
    <scope>NUCLEOTIDE SEQUENCE [LARGE SCALE GENOMIC DNA]</scope>
</reference>
<comment type="caution">
    <text evidence="2">The sequence shown here is derived from an EMBL/GenBank/DDBJ whole genome shotgun (WGS) entry which is preliminary data.</text>
</comment>
<proteinExistence type="predicted"/>
<feature type="region of interest" description="Disordered" evidence="1">
    <location>
        <begin position="104"/>
        <end position="143"/>
    </location>
</feature>
<dbReference type="Proteomes" id="UP001642540">
    <property type="component" value="Unassembled WGS sequence"/>
</dbReference>